<dbReference type="STRING" id="1182541.W9XSI2"/>
<dbReference type="HOGENOM" id="CLU_018144_0_0_1"/>
<dbReference type="GeneID" id="19161992"/>
<proteinExistence type="predicted"/>
<feature type="compositionally biased region" description="Acidic residues" evidence="1">
    <location>
        <begin position="260"/>
        <end position="274"/>
    </location>
</feature>
<organism evidence="2 3">
    <name type="scientific">Capronia coronata CBS 617.96</name>
    <dbReference type="NCBI Taxonomy" id="1182541"/>
    <lineage>
        <taxon>Eukaryota</taxon>
        <taxon>Fungi</taxon>
        <taxon>Dikarya</taxon>
        <taxon>Ascomycota</taxon>
        <taxon>Pezizomycotina</taxon>
        <taxon>Eurotiomycetes</taxon>
        <taxon>Chaetothyriomycetidae</taxon>
        <taxon>Chaetothyriales</taxon>
        <taxon>Herpotrichiellaceae</taxon>
        <taxon>Capronia</taxon>
    </lineage>
</organism>
<reference evidence="2 3" key="1">
    <citation type="submission" date="2013-03" db="EMBL/GenBank/DDBJ databases">
        <title>The Genome Sequence of Capronia coronata CBS 617.96.</title>
        <authorList>
            <consortium name="The Broad Institute Genomics Platform"/>
            <person name="Cuomo C."/>
            <person name="de Hoog S."/>
            <person name="Gorbushina A."/>
            <person name="Walker B."/>
            <person name="Young S.K."/>
            <person name="Zeng Q."/>
            <person name="Gargeya S."/>
            <person name="Fitzgerald M."/>
            <person name="Haas B."/>
            <person name="Abouelleil A."/>
            <person name="Allen A.W."/>
            <person name="Alvarado L."/>
            <person name="Arachchi H.M."/>
            <person name="Berlin A.M."/>
            <person name="Chapman S.B."/>
            <person name="Gainer-Dewar J."/>
            <person name="Goldberg J."/>
            <person name="Griggs A."/>
            <person name="Gujja S."/>
            <person name="Hansen M."/>
            <person name="Howarth C."/>
            <person name="Imamovic A."/>
            <person name="Ireland A."/>
            <person name="Larimer J."/>
            <person name="McCowan C."/>
            <person name="Murphy C."/>
            <person name="Pearson M."/>
            <person name="Poon T.W."/>
            <person name="Priest M."/>
            <person name="Roberts A."/>
            <person name="Saif S."/>
            <person name="Shea T."/>
            <person name="Sisk P."/>
            <person name="Sykes S."/>
            <person name="Wortman J."/>
            <person name="Nusbaum C."/>
            <person name="Birren B."/>
        </authorList>
    </citation>
    <scope>NUCLEOTIDE SEQUENCE [LARGE SCALE GENOMIC DNA]</scope>
    <source>
        <strain evidence="2 3">CBS 617.96</strain>
    </source>
</reference>
<feature type="region of interest" description="Disordered" evidence="1">
    <location>
        <begin position="309"/>
        <end position="335"/>
    </location>
</feature>
<evidence type="ECO:0000256" key="1">
    <source>
        <dbReference type="SAM" id="MobiDB-lite"/>
    </source>
</evidence>
<dbReference type="RefSeq" id="XP_007726193.1">
    <property type="nucleotide sequence ID" value="XM_007728003.1"/>
</dbReference>
<feature type="compositionally biased region" description="Polar residues" evidence="1">
    <location>
        <begin position="431"/>
        <end position="445"/>
    </location>
</feature>
<feature type="compositionally biased region" description="Basic and acidic residues" evidence="1">
    <location>
        <begin position="239"/>
        <end position="258"/>
    </location>
</feature>
<accession>W9XSI2</accession>
<protein>
    <submittedName>
        <fullName evidence="2">Uncharacterized protein</fullName>
    </submittedName>
</protein>
<dbReference type="EMBL" id="AMWN01000006">
    <property type="protein sequence ID" value="EXJ83507.1"/>
    <property type="molecule type" value="Genomic_DNA"/>
</dbReference>
<dbReference type="AlphaFoldDB" id="W9XSI2"/>
<dbReference type="Proteomes" id="UP000019484">
    <property type="component" value="Unassembled WGS sequence"/>
</dbReference>
<dbReference type="OrthoDB" id="3786931at2759"/>
<evidence type="ECO:0000313" key="3">
    <source>
        <dbReference type="Proteomes" id="UP000019484"/>
    </source>
</evidence>
<comment type="caution">
    <text evidence="2">The sequence shown here is derived from an EMBL/GenBank/DDBJ whole genome shotgun (WGS) entry which is preliminary data.</text>
</comment>
<gene>
    <name evidence="2" type="ORF">A1O1_07130</name>
</gene>
<dbReference type="eggNOG" id="ENOG502T1M3">
    <property type="taxonomic scope" value="Eukaryota"/>
</dbReference>
<name>W9XSI2_9EURO</name>
<keyword evidence="3" id="KW-1185">Reference proteome</keyword>
<feature type="region of interest" description="Disordered" evidence="1">
    <location>
        <begin position="388"/>
        <end position="463"/>
    </location>
</feature>
<sequence>MHLLDIPNKHVAALASILQFRPDESAAVRSKRISKDAKALPSLLRPSRLERMLLPPLGHLCKIHKNLDFSAVQVVLQHMQLEVGERLNNLVWKGELLDREQLSRVTRLRSLHALWLPPAEYEMTFLASTRDLRWRYQQDQCEACIVSHITSDLEVLLDLRCAVRSRATSKLLAKHGDPRLLVWVHAWVDILVQHLMDKTGQKIDVDVLIAQNEVEALRLMRRRTKIHALRKKTFKKLAKADPKGGVDGEKNIRQRGVDVDAGDEDEEEDDMDDADQAELDIINAYASLRSKSILSVLPNRHSLSQPEDITVTASHSHSHSISADPATKGASPYPQPRRQLAQESFYSIDTIVNGNVNAPAPAVTSDGLGGTDEVSAHGLRPAEDVYVPPRQAWKRPQPQTQSTASRTKKFPQPSMLPAGSRESWEIMPPMESSSTVFPSTATSHPPTKPRGKQSHQDPGVSTYQLPRHSISASIPRHRDGQKQPCPADTYVNLLDPTPFQAGQPLKMNQTSNRPYGGLDLCNSIYGSESDMYTVQTPIPDSCARPSPNPTNLADETKVEAVPIYKAPNASVSSTTVSTIWGGMYASGMVYREDLGWFYVEGK</sequence>
<evidence type="ECO:0000313" key="2">
    <source>
        <dbReference type="EMBL" id="EXJ83507.1"/>
    </source>
</evidence>
<feature type="region of interest" description="Disordered" evidence="1">
    <location>
        <begin position="239"/>
        <end position="274"/>
    </location>
</feature>